<dbReference type="Proteomes" id="UP001055337">
    <property type="component" value="Chromosome"/>
</dbReference>
<gene>
    <name evidence="1" type="ORF">MI149_22555</name>
</gene>
<organism evidence="1 2">
    <name type="scientific">Mycolicibacterium crocinum</name>
    <dbReference type="NCBI Taxonomy" id="388459"/>
    <lineage>
        <taxon>Bacteria</taxon>
        <taxon>Bacillati</taxon>
        <taxon>Actinomycetota</taxon>
        <taxon>Actinomycetes</taxon>
        <taxon>Mycobacteriales</taxon>
        <taxon>Mycobacteriaceae</taxon>
        <taxon>Mycolicibacterium</taxon>
    </lineage>
</organism>
<protein>
    <recommendedName>
        <fullName evidence="3">Transposase</fullName>
    </recommendedName>
</protein>
<proteinExistence type="predicted"/>
<evidence type="ECO:0000313" key="2">
    <source>
        <dbReference type="Proteomes" id="UP001055337"/>
    </source>
</evidence>
<accession>A0ABY3TJV5</accession>
<evidence type="ECO:0008006" key="3">
    <source>
        <dbReference type="Google" id="ProtNLM"/>
    </source>
</evidence>
<keyword evidence="2" id="KW-1185">Reference proteome</keyword>
<sequence>MTATAETPTSSEAQSLLAMVERLRVKLVRERAGLARQLRELSHRIEGIDRQLDDLTVSAEWLAAIARQPAEELPA</sequence>
<dbReference type="RefSeq" id="WP_240177211.1">
    <property type="nucleotide sequence ID" value="NZ_CP092362.2"/>
</dbReference>
<evidence type="ECO:0000313" key="1">
    <source>
        <dbReference type="EMBL" id="ULN40418.1"/>
    </source>
</evidence>
<reference evidence="1" key="1">
    <citation type="submission" date="2022-08" db="EMBL/GenBank/DDBJ databases">
        <title>Whole genome sequencing of non-tuberculosis mycobacteria type-strains.</title>
        <authorList>
            <person name="Igarashi Y."/>
            <person name="Osugi A."/>
            <person name="Mitarai S."/>
        </authorList>
    </citation>
    <scope>NUCLEOTIDE SEQUENCE</scope>
    <source>
        <strain evidence="1">JCM 16369</strain>
    </source>
</reference>
<dbReference type="EMBL" id="CP092362">
    <property type="protein sequence ID" value="ULN40418.1"/>
    <property type="molecule type" value="Genomic_DNA"/>
</dbReference>
<name>A0ABY3TJV5_9MYCO</name>